<name>A0ABM8W5X5_GIGMA</name>
<proteinExistence type="predicted"/>
<evidence type="ECO:0000313" key="3">
    <source>
        <dbReference type="Proteomes" id="UP000789901"/>
    </source>
</evidence>
<reference evidence="2 3" key="1">
    <citation type="submission" date="2021-06" db="EMBL/GenBank/DDBJ databases">
        <authorList>
            <person name="Kallberg Y."/>
            <person name="Tangrot J."/>
            <person name="Rosling A."/>
        </authorList>
    </citation>
    <scope>NUCLEOTIDE SEQUENCE [LARGE SCALE GENOMIC DNA]</scope>
    <source>
        <strain evidence="2 3">120-4 pot B 10/14</strain>
    </source>
</reference>
<keyword evidence="3" id="KW-1185">Reference proteome</keyword>
<keyword evidence="1" id="KW-0175">Coiled coil</keyword>
<comment type="caution">
    <text evidence="2">The sequence shown here is derived from an EMBL/GenBank/DDBJ whole genome shotgun (WGS) entry which is preliminary data.</text>
</comment>
<sequence length="166" mass="19141">MNGGVFISTERETCKLSQKKIDDRGENSTDSANSYEYLVSLTILCEFALPLSIVREHINISDNFIPFNIGLDANMIFYNDFNDLHLGAPNADEKKKLMTKARNDRYKAKKKAMYKALEDENQKLRSVLKEIKKENDDLKKIVAYFKGLADNFNNQVSQLFFQLENL</sequence>
<gene>
    <name evidence="2" type="ORF">GMARGA_LOCUS3735</name>
</gene>
<protein>
    <submittedName>
        <fullName evidence="2">24295_t:CDS:1</fullName>
    </submittedName>
</protein>
<organism evidence="2 3">
    <name type="scientific">Gigaspora margarita</name>
    <dbReference type="NCBI Taxonomy" id="4874"/>
    <lineage>
        <taxon>Eukaryota</taxon>
        <taxon>Fungi</taxon>
        <taxon>Fungi incertae sedis</taxon>
        <taxon>Mucoromycota</taxon>
        <taxon>Glomeromycotina</taxon>
        <taxon>Glomeromycetes</taxon>
        <taxon>Diversisporales</taxon>
        <taxon>Gigasporaceae</taxon>
        <taxon>Gigaspora</taxon>
    </lineage>
</organism>
<evidence type="ECO:0000256" key="1">
    <source>
        <dbReference type="SAM" id="Coils"/>
    </source>
</evidence>
<accession>A0ABM8W5X5</accession>
<evidence type="ECO:0000313" key="2">
    <source>
        <dbReference type="EMBL" id="CAG8533463.1"/>
    </source>
</evidence>
<feature type="coiled-coil region" evidence="1">
    <location>
        <begin position="103"/>
        <end position="141"/>
    </location>
</feature>
<dbReference type="EMBL" id="CAJVQB010001387">
    <property type="protein sequence ID" value="CAG8533463.1"/>
    <property type="molecule type" value="Genomic_DNA"/>
</dbReference>
<dbReference type="Proteomes" id="UP000789901">
    <property type="component" value="Unassembled WGS sequence"/>
</dbReference>